<dbReference type="EMBL" id="PEZT01000019">
    <property type="protein sequence ID" value="PIS09093.1"/>
    <property type="molecule type" value="Genomic_DNA"/>
</dbReference>
<evidence type="ECO:0000256" key="6">
    <source>
        <dbReference type="ARBA" id="ARBA00023236"/>
    </source>
</evidence>
<keyword evidence="4 7" id="KW-0068">Autocatalytic cleavage</keyword>
<gene>
    <name evidence="9" type="ORF">COT75_03215</name>
</gene>
<dbReference type="InterPro" id="IPR006197">
    <property type="entry name" value="Peptidase_S24_LexA"/>
</dbReference>
<keyword evidence="2" id="KW-0227">DNA damage</keyword>
<evidence type="ECO:0000313" key="9">
    <source>
        <dbReference type="EMBL" id="PIS09093.1"/>
    </source>
</evidence>
<dbReference type="InterPro" id="IPR015927">
    <property type="entry name" value="Peptidase_S24_S26A/B/C"/>
</dbReference>
<dbReference type="Gene3D" id="1.10.10.10">
    <property type="entry name" value="Winged helix-like DNA-binding domain superfamily/Winged helix DNA-binding domain"/>
    <property type="match status" value="1"/>
</dbReference>
<dbReference type="GO" id="GO:0006281">
    <property type="term" value="P:DNA repair"/>
    <property type="evidence" value="ECO:0007669"/>
    <property type="project" value="UniProtKB-KW"/>
</dbReference>
<reference evidence="10" key="1">
    <citation type="submission" date="2017-09" db="EMBL/GenBank/DDBJ databases">
        <title>Depth-based differentiation of microbial function through sediment-hosted aquifers and enrichment of novel symbionts in the deep terrestrial subsurface.</title>
        <authorList>
            <person name="Probst A.J."/>
            <person name="Ladd B."/>
            <person name="Jarett J.K."/>
            <person name="Geller-Mcgrath D.E."/>
            <person name="Sieber C.M.K."/>
            <person name="Emerson J.B."/>
            <person name="Anantharaman K."/>
            <person name="Thomas B.C."/>
            <person name="Malmstrom R."/>
            <person name="Stieglmeier M."/>
            <person name="Klingl A."/>
            <person name="Woyke T."/>
            <person name="Ryan C.M."/>
            <person name="Banfield J.F."/>
        </authorList>
    </citation>
    <scope>NUCLEOTIDE SEQUENCE [LARGE SCALE GENOMIC DNA]</scope>
</reference>
<keyword evidence="3 7" id="KW-0378">Hydrolase</keyword>
<dbReference type="InterPro" id="IPR036388">
    <property type="entry name" value="WH-like_DNA-bd_sf"/>
</dbReference>
<evidence type="ECO:0000256" key="5">
    <source>
        <dbReference type="ARBA" id="ARBA00023204"/>
    </source>
</evidence>
<dbReference type="Proteomes" id="UP000230093">
    <property type="component" value="Unassembled WGS sequence"/>
</dbReference>
<accession>A0A2H0W8V7</accession>
<dbReference type="GO" id="GO:0009432">
    <property type="term" value="P:SOS response"/>
    <property type="evidence" value="ECO:0007669"/>
    <property type="project" value="UniProtKB-KW"/>
</dbReference>
<dbReference type="AlphaFoldDB" id="A0A2H0W8V7"/>
<dbReference type="SUPFAM" id="SSF51306">
    <property type="entry name" value="LexA/Signal peptidase"/>
    <property type="match status" value="1"/>
</dbReference>
<dbReference type="InterPro" id="IPR036390">
    <property type="entry name" value="WH_DNA-bd_sf"/>
</dbReference>
<dbReference type="GO" id="GO:0016787">
    <property type="term" value="F:hydrolase activity"/>
    <property type="evidence" value="ECO:0007669"/>
    <property type="project" value="UniProtKB-KW"/>
</dbReference>
<proteinExistence type="inferred from homology"/>
<dbReference type="PRINTS" id="PR00726">
    <property type="entry name" value="LEXASERPTASE"/>
</dbReference>
<dbReference type="InterPro" id="IPR036286">
    <property type="entry name" value="LexA/Signal_pep-like_sf"/>
</dbReference>
<sequence>MLEKRLGKLKGFYKRFRRLPSYSEMLQLFNLASKNSVFKLVNKLVELGFLEKERGKLSPGEKFFSSPFLGLVKAGFPVSADEELDLLSLDQYLIEKPQSSFLLKVSGDSLEGIGIFPGDLVIIERKNEASSGEIVLALIDSQWTLKILRKNRNKVVLESANPKYPLFYPENELKIFGVVKGVTRKL</sequence>
<dbReference type="GO" id="GO:0003677">
    <property type="term" value="F:DNA binding"/>
    <property type="evidence" value="ECO:0007669"/>
    <property type="project" value="InterPro"/>
</dbReference>
<dbReference type="CDD" id="cd06529">
    <property type="entry name" value="S24_LexA-like"/>
    <property type="match status" value="1"/>
</dbReference>
<dbReference type="Gene3D" id="2.10.109.10">
    <property type="entry name" value="Umud Fragment, subunit A"/>
    <property type="match status" value="1"/>
</dbReference>
<keyword evidence="5" id="KW-0234">DNA repair</keyword>
<evidence type="ECO:0000256" key="7">
    <source>
        <dbReference type="RuleBase" id="RU003991"/>
    </source>
</evidence>
<evidence type="ECO:0000313" key="10">
    <source>
        <dbReference type="Proteomes" id="UP000230093"/>
    </source>
</evidence>
<name>A0A2H0W8V7_9BACT</name>
<dbReference type="InterPro" id="IPR039418">
    <property type="entry name" value="LexA-like"/>
</dbReference>
<organism evidence="9 10">
    <name type="scientific">Candidatus Beckwithbacteria bacterium CG10_big_fil_rev_8_21_14_0_10_34_10</name>
    <dbReference type="NCBI Taxonomy" id="1974495"/>
    <lineage>
        <taxon>Bacteria</taxon>
        <taxon>Candidatus Beckwithiibacteriota</taxon>
    </lineage>
</organism>
<evidence type="ECO:0000256" key="1">
    <source>
        <dbReference type="ARBA" id="ARBA00007484"/>
    </source>
</evidence>
<evidence type="ECO:0000259" key="8">
    <source>
        <dbReference type="Pfam" id="PF00717"/>
    </source>
</evidence>
<dbReference type="Pfam" id="PF00717">
    <property type="entry name" value="Peptidase_S24"/>
    <property type="match status" value="1"/>
</dbReference>
<comment type="caution">
    <text evidence="9">The sequence shown here is derived from an EMBL/GenBank/DDBJ whole genome shotgun (WGS) entry which is preliminary data.</text>
</comment>
<dbReference type="PANTHER" id="PTHR33516">
    <property type="entry name" value="LEXA REPRESSOR"/>
    <property type="match status" value="1"/>
</dbReference>
<keyword evidence="6" id="KW-0742">SOS response</keyword>
<protein>
    <submittedName>
        <fullName evidence="9">LexA family transcriptional repressor</fullName>
    </submittedName>
</protein>
<evidence type="ECO:0000256" key="2">
    <source>
        <dbReference type="ARBA" id="ARBA00022763"/>
    </source>
</evidence>
<dbReference type="GO" id="GO:0006355">
    <property type="term" value="P:regulation of DNA-templated transcription"/>
    <property type="evidence" value="ECO:0007669"/>
    <property type="project" value="InterPro"/>
</dbReference>
<dbReference type="SUPFAM" id="SSF46785">
    <property type="entry name" value="Winged helix' DNA-binding domain"/>
    <property type="match status" value="1"/>
</dbReference>
<dbReference type="InterPro" id="IPR050077">
    <property type="entry name" value="LexA_repressor"/>
</dbReference>
<feature type="domain" description="Peptidase S24/S26A/S26B/S26C" evidence="8">
    <location>
        <begin position="67"/>
        <end position="179"/>
    </location>
</feature>
<comment type="similarity">
    <text evidence="1 7">Belongs to the peptidase S24 family.</text>
</comment>
<evidence type="ECO:0000256" key="3">
    <source>
        <dbReference type="ARBA" id="ARBA00022801"/>
    </source>
</evidence>
<evidence type="ECO:0000256" key="4">
    <source>
        <dbReference type="ARBA" id="ARBA00022813"/>
    </source>
</evidence>
<dbReference type="PANTHER" id="PTHR33516:SF2">
    <property type="entry name" value="LEXA REPRESSOR-RELATED"/>
    <property type="match status" value="1"/>
</dbReference>